<gene>
    <name evidence="2" type="ORF">CDPV99-213</name>
</gene>
<dbReference type="InterPro" id="IPR018004">
    <property type="entry name" value="KilA/APSES_HTH"/>
</dbReference>
<protein>
    <submittedName>
        <fullName evidence="2">KilA N domain protein</fullName>
    </submittedName>
</protein>
<reference evidence="2" key="1">
    <citation type="submission" date="2023-04" db="EMBL/GenBank/DDBJ databases">
        <title>Genomic characterization of avipoxvirus isolates from Andean condor (Vultur gryphus).</title>
        <authorList>
            <person name="Butt S.L."/>
            <person name="Do Nascimento G.M."/>
            <person name="Tripathy D.N."/>
            <person name="Diel D.G."/>
        </authorList>
    </citation>
    <scope>NUCLEOTIDE SEQUENCE</scope>
    <source>
        <strain evidence="2">CDPV99</strain>
    </source>
</reference>
<dbReference type="PROSITE" id="PS51301">
    <property type="entry name" value="KILA_N"/>
    <property type="match status" value="1"/>
</dbReference>
<feature type="domain" description="KilA-N" evidence="1">
    <location>
        <begin position="21"/>
        <end position="126"/>
    </location>
</feature>
<proteinExistence type="predicted"/>
<dbReference type="InterPro" id="IPR017880">
    <property type="entry name" value="KilA_N"/>
</dbReference>
<sequence>MLHPLKMHTNYYNVATNIDDTYCYIYYGKLKVIVMKDCGYFNATKICSHFNKEFHNWQRSEYSKYLTDVVNTVICPNKCLINIPSDEDGNNKDISGTYVHPLLFPHILSWLSFGYAMQMSKVINNMHSKMYYMKK</sequence>
<accession>A0AAT9UNZ5</accession>
<evidence type="ECO:0000313" key="2">
    <source>
        <dbReference type="EMBL" id="WHV01329.1"/>
    </source>
</evidence>
<dbReference type="Pfam" id="PF04383">
    <property type="entry name" value="KilA-N"/>
    <property type="match status" value="1"/>
</dbReference>
<dbReference type="EMBL" id="OQ865376">
    <property type="protein sequence ID" value="WHV01329.1"/>
    <property type="molecule type" value="Genomic_DNA"/>
</dbReference>
<organism evidence="2">
    <name type="scientific">Condorpox virus</name>
    <dbReference type="NCBI Taxonomy" id="3049970"/>
    <lineage>
        <taxon>Viruses</taxon>
        <taxon>Varidnaviria</taxon>
        <taxon>Bamfordvirae</taxon>
        <taxon>Nucleocytoviricota</taxon>
        <taxon>Pokkesviricetes</taxon>
        <taxon>Chitovirales</taxon>
        <taxon>Poxviridae</taxon>
        <taxon>Chordopoxvirinae</taxon>
        <taxon>Avipoxvirus</taxon>
    </lineage>
</organism>
<evidence type="ECO:0000259" key="1">
    <source>
        <dbReference type="PROSITE" id="PS51301"/>
    </source>
</evidence>
<name>A0AAT9UNZ5_9POXV</name>